<keyword evidence="2" id="KW-0456">Lyase</keyword>
<keyword evidence="4" id="KW-1185">Reference proteome</keyword>
<organism evidence="3 4">
    <name type="scientific">Fibrisoma limi BUZ 3</name>
    <dbReference type="NCBI Taxonomy" id="1185876"/>
    <lineage>
        <taxon>Bacteria</taxon>
        <taxon>Pseudomonadati</taxon>
        <taxon>Bacteroidota</taxon>
        <taxon>Cytophagia</taxon>
        <taxon>Cytophagales</taxon>
        <taxon>Spirosomataceae</taxon>
        <taxon>Fibrisoma</taxon>
    </lineage>
</organism>
<accession>I2GK29</accession>
<dbReference type="PANTHER" id="PTHR11941">
    <property type="entry name" value="ENOYL-COA HYDRATASE-RELATED"/>
    <property type="match status" value="1"/>
</dbReference>
<dbReference type="PANTHER" id="PTHR11941:SF54">
    <property type="entry name" value="ENOYL-COA HYDRATASE, MITOCHONDRIAL"/>
    <property type="match status" value="1"/>
</dbReference>
<proteinExistence type="inferred from homology"/>
<dbReference type="Gene3D" id="3.90.226.10">
    <property type="entry name" value="2-enoyl-CoA Hydratase, Chain A, domain 1"/>
    <property type="match status" value="1"/>
</dbReference>
<dbReference type="EMBL" id="CAIT01000006">
    <property type="protein sequence ID" value="CCH54254.1"/>
    <property type="molecule type" value="Genomic_DNA"/>
</dbReference>
<dbReference type="Pfam" id="PF00378">
    <property type="entry name" value="ECH_1"/>
    <property type="match status" value="1"/>
</dbReference>
<dbReference type="GO" id="GO:0016829">
    <property type="term" value="F:lyase activity"/>
    <property type="evidence" value="ECO:0007669"/>
    <property type="project" value="UniProtKB-KW"/>
</dbReference>
<evidence type="ECO:0000313" key="4">
    <source>
        <dbReference type="Proteomes" id="UP000009309"/>
    </source>
</evidence>
<dbReference type="CDD" id="cd06558">
    <property type="entry name" value="crotonase-like"/>
    <property type="match status" value="1"/>
</dbReference>
<dbReference type="InterPro" id="IPR001753">
    <property type="entry name" value="Enoyl-CoA_hydra/iso"/>
</dbReference>
<gene>
    <name evidence="3" type="ORF">BN8_03407</name>
</gene>
<dbReference type="STRING" id="1185876.BN8_03407"/>
<comment type="caution">
    <text evidence="3">The sequence shown here is derived from an EMBL/GenBank/DDBJ whole genome shotgun (WGS) entry which is preliminary data.</text>
</comment>
<dbReference type="UniPathway" id="UPA00659"/>
<reference evidence="3 4" key="1">
    <citation type="journal article" date="2012" name="J. Bacteriol.">
        <title>Genome Sequence of the Filamentous Bacterium Fibrisoma limi BUZ 3T.</title>
        <authorList>
            <person name="Filippini M."/>
            <person name="Qi W."/>
            <person name="Jaenicke S."/>
            <person name="Goesmann A."/>
            <person name="Smits T.H."/>
            <person name="Bagheri H.C."/>
        </authorList>
    </citation>
    <scope>NUCLEOTIDE SEQUENCE [LARGE SCALE GENOMIC DNA]</scope>
    <source>
        <strain evidence="4">BUZ 3T</strain>
    </source>
</reference>
<sequence length="257" mass="27704">MKGDALVDVEQQNELLLVKLNRPDKRNAVNEELLLCLEAVFSAVPTGIKCAVLHSEGPHFSAGLDLNELKERDLIDGMQHSRTWHRALDQIQFGPVPVVAVLRGACIGGGLEIAAACHIRVAEQGTFYALPEGQRGIFVGGGASVRLPKLMGMARMADMMFTGRMLTADEGLTLGLSQYITPPDAGLAKGIELARKIAQNTPMTNYALMHILPRITDSAHAEGLLLESLTVAMAQSLPEAKQRLTAFLDGKAPKAFQ</sequence>
<dbReference type="Proteomes" id="UP000009309">
    <property type="component" value="Unassembled WGS sequence"/>
</dbReference>
<dbReference type="GO" id="GO:0006635">
    <property type="term" value="P:fatty acid beta-oxidation"/>
    <property type="evidence" value="ECO:0007669"/>
    <property type="project" value="UniProtKB-UniPathway"/>
</dbReference>
<dbReference type="Gene3D" id="1.10.12.10">
    <property type="entry name" value="Lyase 2-enoyl-coa Hydratase, Chain A, domain 2"/>
    <property type="match status" value="1"/>
</dbReference>
<dbReference type="SUPFAM" id="SSF52096">
    <property type="entry name" value="ClpP/crotonase"/>
    <property type="match status" value="1"/>
</dbReference>
<dbReference type="GO" id="GO:0016853">
    <property type="term" value="F:isomerase activity"/>
    <property type="evidence" value="ECO:0007669"/>
    <property type="project" value="UniProtKB-KW"/>
</dbReference>
<dbReference type="OrthoDB" id="9775794at2"/>
<name>I2GK29_9BACT</name>
<evidence type="ECO:0000256" key="1">
    <source>
        <dbReference type="ARBA" id="ARBA00005254"/>
    </source>
</evidence>
<comment type="similarity">
    <text evidence="1">Belongs to the enoyl-CoA hydratase/isomerase family.</text>
</comment>
<dbReference type="InterPro" id="IPR014748">
    <property type="entry name" value="Enoyl-CoA_hydra_C"/>
</dbReference>
<dbReference type="RefSeq" id="WP_009282834.1">
    <property type="nucleotide sequence ID" value="NZ_CAIT01000006.1"/>
</dbReference>
<keyword evidence="3" id="KW-0413">Isomerase</keyword>
<protein>
    <submittedName>
        <fullName evidence="3">Enoyl-CoA hydratase/isomerase</fullName>
    </submittedName>
</protein>
<dbReference type="eggNOG" id="COG1024">
    <property type="taxonomic scope" value="Bacteria"/>
</dbReference>
<dbReference type="NCBIfam" id="NF006013">
    <property type="entry name" value="PRK08150.1"/>
    <property type="match status" value="1"/>
</dbReference>
<dbReference type="AlphaFoldDB" id="I2GK29"/>
<evidence type="ECO:0000313" key="3">
    <source>
        <dbReference type="EMBL" id="CCH54254.1"/>
    </source>
</evidence>
<dbReference type="InterPro" id="IPR029045">
    <property type="entry name" value="ClpP/crotonase-like_dom_sf"/>
</dbReference>
<evidence type="ECO:0000256" key="2">
    <source>
        <dbReference type="ARBA" id="ARBA00023239"/>
    </source>
</evidence>